<organism evidence="3 4">
    <name type="scientific">Chitinophaga skermanii</name>
    <dbReference type="NCBI Taxonomy" id="331697"/>
    <lineage>
        <taxon>Bacteria</taxon>
        <taxon>Pseudomonadati</taxon>
        <taxon>Bacteroidota</taxon>
        <taxon>Chitinophagia</taxon>
        <taxon>Chitinophagales</taxon>
        <taxon>Chitinophagaceae</taxon>
        <taxon>Chitinophaga</taxon>
    </lineage>
</organism>
<name>A0A327QVT9_9BACT</name>
<proteinExistence type="predicted"/>
<evidence type="ECO:0000256" key="1">
    <source>
        <dbReference type="SAM" id="SignalP"/>
    </source>
</evidence>
<dbReference type="SUPFAM" id="SSF56300">
    <property type="entry name" value="Metallo-dependent phosphatases"/>
    <property type="match status" value="1"/>
</dbReference>
<sequence>MRSNLQALLKGAFTIFCCVISTVSFAQDGPYIFYKSKDLLLKRIVVKKDQTAVAKEEILTKKRAKRVKVEVPGNPSWNFEVALHDAPQNEVPVSAGADKMLVLSDIEGEFTAARKLFIGTGVMDEKYNWTFGTNKVVICGDLFDRGKEVPAYLWLLYKLEADAARQGGKLHVVLGNHDIMNMNGDFRYVDSSYFVYAALMQQQYHDLYTAQTVMGQWLRSKNIMEKVGDGVFMHGGVSPEVNAMQLSLAALNDTCRPYYDKKKADIPAPLRLFFDGKTSPFWYRGYHNDPKADMKDIDNTLQLFQAKYIVCGHTIVKEVARLYDGKVYAVDVNHHKGHHQALLIEQDKFYRVDDKGNKTLLSE</sequence>
<accession>A0A327QVT9</accession>
<dbReference type="PANTHER" id="PTHR46546">
    <property type="entry name" value="SHEWANELLA-LIKE PROTEIN PHOSPHATASE 1"/>
    <property type="match status" value="1"/>
</dbReference>
<gene>
    <name evidence="3" type="ORF">LX64_01163</name>
</gene>
<dbReference type="AlphaFoldDB" id="A0A327QVT9"/>
<dbReference type="InterPro" id="IPR004843">
    <property type="entry name" value="Calcineurin-like_PHP"/>
</dbReference>
<dbReference type="PANTHER" id="PTHR46546:SF4">
    <property type="entry name" value="SHEWANELLA-LIKE PROTEIN PHOSPHATASE 1"/>
    <property type="match status" value="1"/>
</dbReference>
<evidence type="ECO:0000313" key="4">
    <source>
        <dbReference type="Proteomes" id="UP000249547"/>
    </source>
</evidence>
<dbReference type="Pfam" id="PF00149">
    <property type="entry name" value="Metallophos"/>
    <property type="match status" value="1"/>
</dbReference>
<dbReference type="Proteomes" id="UP000249547">
    <property type="component" value="Unassembled WGS sequence"/>
</dbReference>
<feature type="domain" description="Calcineurin-like phosphoesterase" evidence="2">
    <location>
        <begin position="100"/>
        <end position="315"/>
    </location>
</feature>
<dbReference type="InterPro" id="IPR029052">
    <property type="entry name" value="Metallo-depent_PP-like"/>
</dbReference>
<feature type="chain" id="PRO_5016316006" evidence="1">
    <location>
        <begin position="27"/>
        <end position="363"/>
    </location>
</feature>
<comment type="caution">
    <text evidence="3">The sequence shown here is derived from an EMBL/GenBank/DDBJ whole genome shotgun (WGS) entry which is preliminary data.</text>
</comment>
<dbReference type="GO" id="GO:0016787">
    <property type="term" value="F:hydrolase activity"/>
    <property type="evidence" value="ECO:0007669"/>
    <property type="project" value="InterPro"/>
</dbReference>
<dbReference type="OrthoDB" id="7550081at2"/>
<dbReference type="RefSeq" id="WP_111596656.1">
    <property type="nucleotide sequence ID" value="NZ_QLLL01000002.1"/>
</dbReference>
<dbReference type="EMBL" id="QLLL01000002">
    <property type="protein sequence ID" value="RAJ08510.1"/>
    <property type="molecule type" value="Genomic_DNA"/>
</dbReference>
<evidence type="ECO:0000259" key="2">
    <source>
        <dbReference type="Pfam" id="PF00149"/>
    </source>
</evidence>
<evidence type="ECO:0000313" key="3">
    <source>
        <dbReference type="EMBL" id="RAJ08510.1"/>
    </source>
</evidence>
<keyword evidence="1" id="KW-0732">Signal</keyword>
<reference evidence="3 4" key="1">
    <citation type="submission" date="2018-06" db="EMBL/GenBank/DDBJ databases">
        <title>Genomic Encyclopedia of Archaeal and Bacterial Type Strains, Phase II (KMG-II): from individual species to whole genera.</title>
        <authorList>
            <person name="Goeker M."/>
        </authorList>
    </citation>
    <scope>NUCLEOTIDE SEQUENCE [LARGE SCALE GENOMIC DNA]</scope>
    <source>
        <strain evidence="3 4">DSM 23857</strain>
    </source>
</reference>
<feature type="signal peptide" evidence="1">
    <location>
        <begin position="1"/>
        <end position="26"/>
    </location>
</feature>
<dbReference type="Gene3D" id="3.60.21.10">
    <property type="match status" value="1"/>
</dbReference>
<protein>
    <submittedName>
        <fullName evidence="3">Calcineurin-like phosphoesterase family protein</fullName>
    </submittedName>
</protein>
<keyword evidence="4" id="KW-1185">Reference proteome</keyword>